<evidence type="ECO:0000313" key="4">
    <source>
        <dbReference type="Proteomes" id="UP001281003"/>
    </source>
</evidence>
<feature type="compositionally biased region" description="Low complexity" evidence="1">
    <location>
        <begin position="861"/>
        <end position="872"/>
    </location>
</feature>
<dbReference type="PANTHER" id="PTHR44305:SF24">
    <property type="entry name" value="TYROSINE-PROTEIN KINASE C03B1.5-RELATED"/>
    <property type="match status" value="1"/>
</dbReference>
<feature type="compositionally biased region" description="Polar residues" evidence="1">
    <location>
        <begin position="847"/>
        <end position="860"/>
    </location>
</feature>
<feature type="compositionally biased region" description="Polar residues" evidence="1">
    <location>
        <begin position="698"/>
        <end position="717"/>
    </location>
</feature>
<dbReference type="AlphaFoldDB" id="A0AAE0P3R0"/>
<feature type="region of interest" description="Disordered" evidence="1">
    <location>
        <begin position="520"/>
        <end position="543"/>
    </location>
</feature>
<dbReference type="SUPFAM" id="SSF56112">
    <property type="entry name" value="Protein kinase-like (PK-like)"/>
    <property type="match status" value="1"/>
</dbReference>
<dbReference type="Proteomes" id="UP001281003">
    <property type="component" value="Unassembled WGS sequence"/>
</dbReference>
<feature type="domain" description="Protein kinase" evidence="2">
    <location>
        <begin position="126"/>
        <end position="579"/>
    </location>
</feature>
<feature type="compositionally biased region" description="Low complexity" evidence="1">
    <location>
        <begin position="928"/>
        <end position="953"/>
    </location>
</feature>
<dbReference type="InterPro" id="IPR011009">
    <property type="entry name" value="Kinase-like_dom_sf"/>
</dbReference>
<reference evidence="3" key="2">
    <citation type="submission" date="2023-07" db="EMBL/GenBank/DDBJ databases">
        <authorList>
            <consortium name="Lawrence Berkeley National Laboratory"/>
            <person name="Haridas S."/>
            <person name="Hensen N."/>
            <person name="Bonometti L."/>
            <person name="Westerberg I."/>
            <person name="Brannstrom I.O."/>
            <person name="Guillou S."/>
            <person name="Cros-Aarteil S."/>
            <person name="Calhoun S."/>
            <person name="Kuo A."/>
            <person name="Mondo S."/>
            <person name="Pangilinan J."/>
            <person name="Riley R."/>
            <person name="LaButti K."/>
            <person name="Andreopoulos B."/>
            <person name="Lipzen A."/>
            <person name="Chen C."/>
            <person name="Yanf M."/>
            <person name="Daum C."/>
            <person name="Ng V."/>
            <person name="Clum A."/>
            <person name="Steindorff A."/>
            <person name="Ohm R."/>
            <person name="Martin F."/>
            <person name="Silar P."/>
            <person name="Natvig D."/>
            <person name="Lalanne C."/>
            <person name="Gautier V."/>
            <person name="Ament-velasquez S.L."/>
            <person name="Kruys A."/>
            <person name="Hutchinson M.I."/>
            <person name="Powell A.J."/>
            <person name="Barry K."/>
            <person name="Miller A.N."/>
            <person name="Grigoriev I.V."/>
            <person name="Debuchy R."/>
            <person name="Gladieux P."/>
            <person name="Thoren M.H."/>
            <person name="Johannesson H."/>
        </authorList>
    </citation>
    <scope>NUCLEOTIDE SEQUENCE</scope>
    <source>
        <strain evidence="3">FGSC 1904</strain>
    </source>
</reference>
<evidence type="ECO:0000256" key="1">
    <source>
        <dbReference type="SAM" id="MobiDB-lite"/>
    </source>
</evidence>
<feature type="compositionally biased region" description="Polar residues" evidence="1">
    <location>
        <begin position="613"/>
        <end position="622"/>
    </location>
</feature>
<dbReference type="InterPro" id="IPR000719">
    <property type="entry name" value="Prot_kinase_dom"/>
</dbReference>
<dbReference type="PROSITE" id="PS50011">
    <property type="entry name" value="PROTEIN_KINASE_DOM"/>
    <property type="match status" value="1"/>
</dbReference>
<proteinExistence type="predicted"/>
<feature type="compositionally biased region" description="Low complexity" evidence="1">
    <location>
        <begin position="632"/>
        <end position="648"/>
    </location>
</feature>
<feature type="compositionally biased region" description="Polar residues" evidence="1">
    <location>
        <begin position="355"/>
        <end position="379"/>
    </location>
</feature>
<dbReference type="Gene3D" id="1.10.510.10">
    <property type="entry name" value="Transferase(Phosphotransferase) domain 1"/>
    <property type="match status" value="1"/>
</dbReference>
<keyword evidence="4" id="KW-1185">Reference proteome</keyword>
<feature type="compositionally biased region" description="Basic and acidic residues" evidence="1">
    <location>
        <begin position="793"/>
        <end position="822"/>
    </location>
</feature>
<gene>
    <name evidence="3" type="ORF">B0T20DRAFT_61028</name>
</gene>
<dbReference type="GO" id="GO:0004672">
    <property type="term" value="F:protein kinase activity"/>
    <property type="evidence" value="ECO:0007669"/>
    <property type="project" value="InterPro"/>
</dbReference>
<evidence type="ECO:0000313" key="3">
    <source>
        <dbReference type="EMBL" id="KAK3392642.1"/>
    </source>
</evidence>
<dbReference type="GO" id="GO:0005524">
    <property type="term" value="F:ATP binding"/>
    <property type="evidence" value="ECO:0007669"/>
    <property type="project" value="InterPro"/>
</dbReference>
<name>A0AAE0P3R0_SORBR</name>
<dbReference type="InterPro" id="IPR053083">
    <property type="entry name" value="TF_kinase-domain_protein"/>
</dbReference>
<feature type="compositionally biased region" description="Low complexity" evidence="1">
    <location>
        <begin position="728"/>
        <end position="768"/>
    </location>
</feature>
<feature type="region of interest" description="Disordered" evidence="1">
    <location>
        <begin position="597"/>
        <end position="648"/>
    </location>
</feature>
<organism evidence="3 4">
    <name type="scientific">Sordaria brevicollis</name>
    <dbReference type="NCBI Taxonomy" id="83679"/>
    <lineage>
        <taxon>Eukaryota</taxon>
        <taxon>Fungi</taxon>
        <taxon>Dikarya</taxon>
        <taxon>Ascomycota</taxon>
        <taxon>Pezizomycotina</taxon>
        <taxon>Sordariomycetes</taxon>
        <taxon>Sordariomycetidae</taxon>
        <taxon>Sordariales</taxon>
        <taxon>Sordariaceae</taxon>
        <taxon>Sordaria</taxon>
    </lineage>
</organism>
<evidence type="ECO:0000259" key="2">
    <source>
        <dbReference type="PROSITE" id="PS50011"/>
    </source>
</evidence>
<dbReference type="EMBL" id="JAUTDP010000011">
    <property type="protein sequence ID" value="KAK3392642.1"/>
    <property type="molecule type" value="Genomic_DNA"/>
</dbReference>
<dbReference type="PANTHER" id="PTHR44305">
    <property type="entry name" value="SI:DKEY-192D15.2-RELATED"/>
    <property type="match status" value="1"/>
</dbReference>
<reference evidence="3" key="1">
    <citation type="journal article" date="2023" name="Mol. Phylogenet. Evol.">
        <title>Genome-scale phylogeny and comparative genomics of the fungal order Sordariales.</title>
        <authorList>
            <person name="Hensen N."/>
            <person name="Bonometti L."/>
            <person name="Westerberg I."/>
            <person name="Brannstrom I.O."/>
            <person name="Guillou S."/>
            <person name="Cros-Aarteil S."/>
            <person name="Calhoun S."/>
            <person name="Haridas S."/>
            <person name="Kuo A."/>
            <person name="Mondo S."/>
            <person name="Pangilinan J."/>
            <person name="Riley R."/>
            <person name="LaButti K."/>
            <person name="Andreopoulos B."/>
            <person name="Lipzen A."/>
            <person name="Chen C."/>
            <person name="Yan M."/>
            <person name="Daum C."/>
            <person name="Ng V."/>
            <person name="Clum A."/>
            <person name="Steindorff A."/>
            <person name="Ohm R.A."/>
            <person name="Martin F."/>
            <person name="Silar P."/>
            <person name="Natvig D.O."/>
            <person name="Lalanne C."/>
            <person name="Gautier V."/>
            <person name="Ament-Velasquez S.L."/>
            <person name="Kruys A."/>
            <person name="Hutchinson M.I."/>
            <person name="Powell A.J."/>
            <person name="Barry K."/>
            <person name="Miller A.N."/>
            <person name="Grigoriev I.V."/>
            <person name="Debuchy R."/>
            <person name="Gladieux P."/>
            <person name="Hiltunen Thoren M."/>
            <person name="Johannesson H."/>
        </authorList>
    </citation>
    <scope>NUCLEOTIDE SEQUENCE</scope>
    <source>
        <strain evidence="3">FGSC 1904</strain>
    </source>
</reference>
<dbReference type="SMART" id="SM00220">
    <property type="entry name" value="S_TKc"/>
    <property type="match status" value="1"/>
</dbReference>
<accession>A0AAE0P3R0</accession>
<feature type="compositionally biased region" description="Polar residues" evidence="1">
    <location>
        <begin position="769"/>
        <end position="788"/>
    </location>
</feature>
<feature type="region of interest" description="Disordered" evidence="1">
    <location>
        <begin position="347"/>
        <end position="388"/>
    </location>
</feature>
<feature type="compositionally biased region" description="Basic and acidic residues" evidence="1">
    <location>
        <begin position="533"/>
        <end position="543"/>
    </location>
</feature>
<feature type="region of interest" description="Disordered" evidence="1">
    <location>
        <begin position="696"/>
        <end position="953"/>
    </location>
</feature>
<protein>
    <recommendedName>
        <fullName evidence="2">Protein kinase domain-containing protein</fullName>
    </recommendedName>
</protein>
<comment type="caution">
    <text evidence="3">The sequence shown here is derived from an EMBL/GenBank/DDBJ whole genome shotgun (WGS) entry which is preliminary data.</text>
</comment>
<sequence length="970" mass="105013">MFYTERAISRTVTFDFLISHLAPQHHSRANDYWKSIKLRARRIFLILLDIGVPSQVVFGGRDEHLENKFYERQWQYLLRDINEGSCVELGEEEAVPIVVIPRSSSPESHGMGIRKGSLQHVQQVVTDHASGFGLGQGGNASERPMALEDRVALPDQPPGMVFTRRRIPLFGSKEQQPDGQGGTAGYTPTMTREEFLREVVAIKSLNLQNEHLARYFASYTHRGNGYMLFTPATTEHTFKSILTTGNLPASVKYLEKGQQRRLIMEWIHCLVDTVCWLHSKGLAHGAIRPSNIFLAEHNDLPVLADFHTRASPTLGSGPVIEKGQTQNFDKEAYDYAAPELARYYRPTSSSTTTSMSLVSRKNTATSFEARPSTSASVSRPASPPWPFHHPSPCPNYHLPSPSSPTSSQTHHLQVLQAADVFVLSCIILDILSFLVFKKHHGTRAFAAHRAANPKHKTPGRGGALPDSSYHRNLDQVKSWMTELVTQAETKVAASKKKKHSTFGGIGSKLHLSGLGLHLGHGHGTSGNSSSEEGGCHHGYGEKKDSLEGIDMMVKVVEGMLNPDPTQRKTALEVQAGTYLALREGCGIEEPHCVHEYGPSPLGRLTIKPPSPSRTPKQTTPTPSMYGGSRMRSNSAVSTNSASASTPVPAGLWSRSFSISAVSASASRWSHSTSSRSSASSASLGFPNGFFSTLGGRSHGNSNYDHGQPGQRRTSSRASGPKQLRAMPSSTSLATASLAMRPRTATPTTNSAASTIIKSHQQLQHQQYQPRTSYSTCRGASAPRSQSTNRAQSRNRDRDRSRCSSRTRGGDHHQHDGHAHTHETGNGNGNGEPGQTIWRRILYGGNGSASDHGTDGTSNHRSPIAASVSAPVVASPPAPATAVIQQSSTTSKLAGKLKRKPDKTTSKNTESPRIGGGLGASPNYRRRSQSITSQASVTSSSLTRSWRGRLGSTSSGTGLFGFSTAGSLTMQ</sequence>